<feature type="binding site" evidence="12">
    <location>
        <position position="289"/>
    </location>
    <ligand>
        <name>NAD(+)</name>
        <dbReference type="ChEBI" id="CHEBI:57540"/>
    </ligand>
</feature>
<dbReference type="Gene3D" id="3.40.50.720">
    <property type="entry name" value="NAD(P)-binding Rossmann-like Domain"/>
    <property type="match status" value="1"/>
</dbReference>
<evidence type="ECO:0000256" key="2">
    <source>
        <dbReference type="ARBA" id="ARBA00005086"/>
    </source>
</evidence>
<dbReference type="SUPFAM" id="SSF51735">
    <property type="entry name" value="NAD(P)-binding Rossmann-fold domains"/>
    <property type="match status" value="1"/>
</dbReference>
<dbReference type="Pfam" id="PF00725">
    <property type="entry name" value="3HCDH"/>
    <property type="match status" value="1"/>
</dbReference>
<dbReference type="PANTHER" id="PTHR48075:SF1">
    <property type="entry name" value="LAMBDA-CRYSTALLIN HOMOLOG"/>
    <property type="match status" value="1"/>
</dbReference>
<dbReference type="InterPro" id="IPR013328">
    <property type="entry name" value="6PGD_dom2"/>
</dbReference>
<dbReference type="Pfam" id="PF02737">
    <property type="entry name" value="3HCDH_N"/>
    <property type="match status" value="1"/>
</dbReference>
<evidence type="ECO:0000313" key="15">
    <source>
        <dbReference type="EMBL" id="ERI10445.1"/>
    </source>
</evidence>
<keyword evidence="6" id="KW-0597">Phosphoprotein</keyword>
<dbReference type="AlphaFoldDB" id="U1X641"/>
<evidence type="ECO:0000256" key="9">
    <source>
        <dbReference type="ARBA" id="ARBA00038962"/>
    </source>
</evidence>
<comment type="subunit">
    <text evidence="4">Homodimer.</text>
</comment>
<dbReference type="GO" id="GO:0005737">
    <property type="term" value="C:cytoplasm"/>
    <property type="evidence" value="ECO:0007669"/>
    <property type="project" value="UniProtKB-SubCell"/>
</dbReference>
<dbReference type="GO" id="GO:0006631">
    <property type="term" value="P:fatty acid metabolic process"/>
    <property type="evidence" value="ECO:0007669"/>
    <property type="project" value="InterPro"/>
</dbReference>
<dbReference type="NCBIfam" id="NF006125">
    <property type="entry name" value="PRK08269.1"/>
    <property type="match status" value="1"/>
</dbReference>
<comment type="caution">
    <text evidence="15">The sequence shown here is derived from an EMBL/GenBank/DDBJ whole genome shotgun (WGS) entry which is preliminary data.</text>
</comment>
<dbReference type="PATRIC" id="fig|649747.3.peg.1346"/>
<dbReference type="EC" id="1.1.1.45" evidence="9"/>
<evidence type="ECO:0000256" key="11">
    <source>
        <dbReference type="PIRSR" id="PIRSR000105-1"/>
    </source>
</evidence>
<evidence type="ECO:0000259" key="14">
    <source>
        <dbReference type="Pfam" id="PF02737"/>
    </source>
</evidence>
<feature type="binding site" evidence="12">
    <location>
        <position position="35"/>
    </location>
    <ligand>
        <name>NAD(+)</name>
        <dbReference type="ChEBI" id="CHEBI:57540"/>
    </ligand>
</feature>
<dbReference type="InterPro" id="IPR022694">
    <property type="entry name" value="3-OHacyl-CoA_DH"/>
</dbReference>
<dbReference type="eggNOG" id="COG1250">
    <property type="taxonomic scope" value="Bacteria"/>
</dbReference>
<comment type="subcellular location">
    <subcellularLocation>
        <location evidence="1">Cytoplasm</location>
    </subcellularLocation>
</comment>
<proteinExistence type="inferred from homology"/>
<dbReference type="GeneID" id="92837471"/>
<dbReference type="InterPro" id="IPR036291">
    <property type="entry name" value="NAD(P)-bd_dom_sf"/>
</dbReference>
<dbReference type="InterPro" id="IPR006108">
    <property type="entry name" value="3HC_DH_C"/>
</dbReference>
<dbReference type="InterPro" id="IPR008927">
    <property type="entry name" value="6-PGluconate_DH-like_C_sf"/>
</dbReference>
<protein>
    <recommendedName>
        <fullName evidence="10">L-gulonate 3-dehydrogenase</fullName>
        <ecNumber evidence="9">1.1.1.45</ecNumber>
    </recommendedName>
    <alternativeName>
        <fullName evidence="10">L-gulonate 3-dehydrogenase</fullName>
    </alternativeName>
</protein>
<keyword evidence="7" id="KW-0560">Oxidoreductase</keyword>
<evidence type="ECO:0000256" key="8">
    <source>
        <dbReference type="ARBA" id="ARBA00023027"/>
    </source>
</evidence>
<evidence type="ECO:0000313" key="16">
    <source>
        <dbReference type="Proteomes" id="UP000016511"/>
    </source>
</evidence>
<comment type="pathway">
    <text evidence="2">Lipid metabolism; butanoate metabolism.</text>
</comment>
<keyword evidence="5" id="KW-0963">Cytoplasm</keyword>
<accession>U1X641</accession>
<evidence type="ECO:0000256" key="6">
    <source>
        <dbReference type="ARBA" id="ARBA00022553"/>
    </source>
</evidence>
<comment type="similarity">
    <text evidence="3">Belongs to the 3-hydroxyacyl-CoA dehydrogenase family.</text>
</comment>
<dbReference type="GO" id="GO:0070403">
    <property type="term" value="F:NAD+ binding"/>
    <property type="evidence" value="ECO:0007669"/>
    <property type="project" value="InterPro"/>
</dbReference>
<evidence type="ECO:0000256" key="3">
    <source>
        <dbReference type="ARBA" id="ARBA00009463"/>
    </source>
</evidence>
<feature type="domain" description="3-hydroxyacyl-CoA dehydrogenase C-terminal" evidence="13">
    <location>
        <begin position="198"/>
        <end position="296"/>
    </location>
</feature>
<dbReference type="STRING" id="649747.HMPREF0083_01481"/>
<evidence type="ECO:0000256" key="12">
    <source>
        <dbReference type="PIRSR" id="PIRSR000105-2"/>
    </source>
</evidence>
<dbReference type="PIRSF" id="PIRSF000105">
    <property type="entry name" value="HCDH"/>
    <property type="match status" value="1"/>
</dbReference>
<dbReference type="RefSeq" id="WP_021619327.1">
    <property type="nucleotide sequence ID" value="NZ_KE952672.1"/>
</dbReference>
<keyword evidence="16" id="KW-1185">Reference proteome</keyword>
<evidence type="ECO:0000256" key="5">
    <source>
        <dbReference type="ARBA" id="ARBA00022490"/>
    </source>
</evidence>
<feature type="binding site" evidence="12">
    <location>
        <begin position="12"/>
        <end position="17"/>
    </location>
    <ligand>
        <name>NAD(+)</name>
        <dbReference type="ChEBI" id="CHEBI:57540"/>
    </ligand>
</feature>
<organism evidence="15 16">
    <name type="scientific">Aneurinibacillus aneurinilyticus ATCC 12856</name>
    <dbReference type="NCBI Taxonomy" id="649747"/>
    <lineage>
        <taxon>Bacteria</taxon>
        <taxon>Bacillati</taxon>
        <taxon>Bacillota</taxon>
        <taxon>Bacilli</taxon>
        <taxon>Bacillales</taxon>
        <taxon>Paenibacillaceae</taxon>
        <taxon>Aneurinibacillus group</taxon>
        <taxon>Aneurinibacillus</taxon>
    </lineage>
</organism>
<dbReference type="Proteomes" id="UP000016511">
    <property type="component" value="Unassembled WGS sequence"/>
</dbReference>
<feature type="binding site" evidence="12">
    <location>
        <position position="131"/>
    </location>
    <ligand>
        <name>NAD(+)</name>
        <dbReference type="ChEBI" id="CHEBI:57540"/>
    </ligand>
</feature>
<feature type="domain" description="3-hydroxyacyl-CoA dehydrogenase NAD binding" evidence="14">
    <location>
        <begin position="7"/>
        <end position="193"/>
    </location>
</feature>
<feature type="binding site" evidence="12">
    <location>
        <position position="104"/>
    </location>
    <ligand>
        <name>NAD(+)</name>
        <dbReference type="ChEBI" id="CHEBI:57540"/>
    </ligand>
</feature>
<dbReference type="InterPro" id="IPR006176">
    <property type="entry name" value="3-OHacyl-CoA_DH_NAD-bd"/>
</dbReference>
<keyword evidence="8 12" id="KW-0520">NAD</keyword>
<feature type="site" description="Important for catalytic activity" evidence="11">
    <location>
        <position position="152"/>
    </location>
</feature>
<dbReference type="Gene3D" id="1.10.1040.10">
    <property type="entry name" value="N-(1-d-carboxylethyl)-l-norvaline Dehydrogenase, domain 2"/>
    <property type="match status" value="1"/>
</dbReference>
<feature type="binding site" evidence="12">
    <location>
        <position position="109"/>
    </location>
    <ligand>
        <name>NAD(+)</name>
        <dbReference type="ChEBI" id="CHEBI:57540"/>
    </ligand>
</feature>
<feature type="binding site" evidence="12">
    <location>
        <position position="155"/>
    </location>
    <ligand>
        <name>NAD(+)</name>
        <dbReference type="ChEBI" id="CHEBI:57540"/>
    </ligand>
</feature>
<name>U1X641_ANEAE</name>
<dbReference type="PANTHER" id="PTHR48075">
    <property type="entry name" value="3-HYDROXYACYL-COA DEHYDROGENASE FAMILY PROTEIN"/>
    <property type="match status" value="1"/>
</dbReference>
<evidence type="ECO:0000256" key="1">
    <source>
        <dbReference type="ARBA" id="ARBA00004496"/>
    </source>
</evidence>
<reference evidence="15 16" key="1">
    <citation type="submission" date="2013-08" db="EMBL/GenBank/DDBJ databases">
        <authorList>
            <person name="Weinstock G."/>
            <person name="Sodergren E."/>
            <person name="Wylie T."/>
            <person name="Fulton L."/>
            <person name="Fulton R."/>
            <person name="Fronick C."/>
            <person name="O'Laughlin M."/>
            <person name="Godfrey J."/>
            <person name="Miner T."/>
            <person name="Herter B."/>
            <person name="Appelbaum E."/>
            <person name="Cordes M."/>
            <person name="Lek S."/>
            <person name="Wollam A."/>
            <person name="Pepin K.H."/>
            <person name="Palsikar V.B."/>
            <person name="Mitreva M."/>
            <person name="Wilson R.K."/>
        </authorList>
    </citation>
    <scope>NUCLEOTIDE SEQUENCE [LARGE SCALE GENOMIC DNA]</scope>
    <source>
        <strain evidence="15 16">ATCC 12856</strain>
    </source>
</reference>
<dbReference type="HOGENOM" id="CLU_009834_2_0_9"/>
<evidence type="ECO:0000256" key="10">
    <source>
        <dbReference type="ARBA" id="ARBA00042709"/>
    </source>
</evidence>
<evidence type="ECO:0000259" key="13">
    <source>
        <dbReference type="Pfam" id="PF00725"/>
    </source>
</evidence>
<dbReference type="GO" id="GO:0050104">
    <property type="term" value="F:L-gulonate 3-dehydrogenase activity"/>
    <property type="evidence" value="ECO:0007669"/>
    <property type="project" value="UniProtKB-EC"/>
</dbReference>
<evidence type="ECO:0000256" key="4">
    <source>
        <dbReference type="ARBA" id="ARBA00011738"/>
    </source>
</evidence>
<sequence length="335" mass="37052">MTAKKQTIGVVGAGRMGTGLAQVFAYRGYNVALVDSKERTFEEKGRVLDKAEKQIEAHLSFLQSVSALPSFSVEKVRSRIKYYGASQLEEALQNADVIFEAVPEVLDVKKAAFHRINAAVREDALIASTTSSFLVDTLAGYVMHPARFMNTHWLNPAYLIPLVEVSPGNETDPMVMACMMTLLTEAGKVPVKCAASPGFIVPRIQALAMNEAARLVEEGIASPDDIDKASRIGFGLRFAVLGLLEFIDWGGGDVLYYASNYLKEELKAERYTPPDIIMEHMDTGKTGLKSGKGFYDFSQCDVSEYQRETLRKFVDLLYHLQLMALPADVMEETVK</sequence>
<gene>
    <name evidence="15" type="ORF">HMPREF0083_01481</name>
</gene>
<evidence type="ECO:0000256" key="7">
    <source>
        <dbReference type="ARBA" id="ARBA00023002"/>
    </source>
</evidence>
<dbReference type="SUPFAM" id="SSF48179">
    <property type="entry name" value="6-phosphogluconate dehydrogenase C-terminal domain-like"/>
    <property type="match status" value="1"/>
</dbReference>
<dbReference type="EMBL" id="AWSJ01000093">
    <property type="protein sequence ID" value="ERI10445.1"/>
    <property type="molecule type" value="Genomic_DNA"/>
</dbReference>